<evidence type="ECO:0000313" key="2">
    <source>
        <dbReference type="Proteomes" id="UP000765509"/>
    </source>
</evidence>
<evidence type="ECO:0000313" key="1">
    <source>
        <dbReference type="EMBL" id="MBW0591934.1"/>
    </source>
</evidence>
<sequence>GFQYSIQSDGAGLRSRIDPSKWKRKHKVPIGTESTQECALSQRQVSEFPIISEPELELCMSDSNRYK</sequence>
<name>A0A9Q3QB98_9BASI</name>
<reference evidence="1" key="1">
    <citation type="submission" date="2021-03" db="EMBL/GenBank/DDBJ databases">
        <title>Draft genome sequence of rust myrtle Austropuccinia psidii MF-1, a brazilian biotype.</title>
        <authorList>
            <person name="Quecine M.C."/>
            <person name="Pachon D.M.R."/>
            <person name="Bonatelli M.L."/>
            <person name="Correr F.H."/>
            <person name="Franceschini L.M."/>
            <person name="Leite T.F."/>
            <person name="Margarido G.R.A."/>
            <person name="Almeida C.A."/>
            <person name="Ferrarezi J.A."/>
            <person name="Labate C.A."/>
        </authorList>
    </citation>
    <scope>NUCLEOTIDE SEQUENCE</scope>
    <source>
        <strain evidence="1">MF-1</strain>
    </source>
</reference>
<accession>A0A9Q3QB98</accession>
<keyword evidence="2" id="KW-1185">Reference proteome</keyword>
<feature type="non-terminal residue" evidence="1">
    <location>
        <position position="1"/>
    </location>
</feature>
<comment type="caution">
    <text evidence="1">The sequence shown here is derived from an EMBL/GenBank/DDBJ whole genome shotgun (WGS) entry which is preliminary data.</text>
</comment>
<dbReference type="AlphaFoldDB" id="A0A9Q3QB98"/>
<dbReference type="EMBL" id="AVOT02145743">
    <property type="protein sequence ID" value="MBW0591934.1"/>
    <property type="molecule type" value="Genomic_DNA"/>
</dbReference>
<dbReference type="Proteomes" id="UP000765509">
    <property type="component" value="Unassembled WGS sequence"/>
</dbReference>
<organism evidence="1 2">
    <name type="scientific">Austropuccinia psidii MF-1</name>
    <dbReference type="NCBI Taxonomy" id="1389203"/>
    <lineage>
        <taxon>Eukaryota</taxon>
        <taxon>Fungi</taxon>
        <taxon>Dikarya</taxon>
        <taxon>Basidiomycota</taxon>
        <taxon>Pucciniomycotina</taxon>
        <taxon>Pucciniomycetes</taxon>
        <taxon>Pucciniales</taxon>
        <taxon>Sphaerophragmiaceae</taxon>
        <taxon>Austropuccinia</taxon>
    </lineage>
</organism>
<protein>
    <submittedName>
        <fullName evidence="1">Uncharacterized protein</fullName>
    </submittedName>
</protein>
<gene>
    <name evidence="1" type="ORF">O181_131649</name>
</gene>
<proteinExistence type="predicted"/>